<dbReference type="AlphaFoldDB" id="A0A2X2E865"/>
<dbReference type="EMBL" id="JADMCD010000001">
    <property type="protein sequence ID" value="MBF8639705.1"/>
    <property type="molecule type" value="Genomic_DNA"/>
</dbReference>
<dbReference type="RefSeq" id="WP_010796986.1">
    <property type="nucleotide sequence ID" value="NZ_FQYS01000002.1"/>
</dbReference>
<accession>A0A2X2E865</accession>
<reference evidence="1 4" key="2">
    <citation type="submission" date="2020-10" db="EMBL/GenBank/DDBJ databases">
        <title>Genome sequences of Pseudomonas isolates.</title>
        <authorList>
            <person name="Wessels L."/>
            <person name="Reich F."/>
            <person name="Hammerl J."/>
        </authorList>
    </citation>
    <scope>NUCLEOTIDE SEQUENCE [LARGE SCALE GENOMIC DNA]</scope>
    <source>
        <strain evidence="1 4">20-MO00624-0</strain>
    </source>
</reference>
<evidence type="ECO:0000313" key="3">
    <source>
        <dbReference type="Proteomes" id="UP000250443"/>
    </source>
</evidence>
<name>A0A2X2E865_PSELU</name>
<sequence length="248" mass="27852">MCLIVFAWRPEDNESLILAANRDEFYARPSAPLDTWDDQPDIIGGRDLTAGGTWLAVGRDGRFATVTNIRDPSQPVSDRSRGELPVRFLERDISAEEYVHEVAQRSDEYTGFNLLLGDRQSLWHLNARSRKPHRLPPGVYGVSNADLNTPWPKLLRARASLEQALETPSDEALFALLADTWRPDPVTLPHTGISHELEMLLSSVFISSEHYGTRASTVLRQQVDGQTVITERRFGAYGKSLGESRRTL</sequence>
<dbReference type="InterPro" id="IPR008551">
    <property type="entry name" value="TANGO2"/>
</dbReference>
<organism evidence="2 3">
    <name type="scientific">Pseudomonas luteola</name>
    <dbReference type="NCBI Taxonomy" id="47886"/>
    <lineage>
        <taxon>Bacteria</taxon>
        <taxon>Pseudomonadati</taxon>
        <taxon>Pseudomonadota</taxon>
        <taxon>Gammaproteobacteria</taxon>
        <taxon>Pseudomonadales</taxon>
        <taxon>Pseudomonadaceae</taxon>
        <taxon>Pseudomonas</taxon>
    </lineage>
</organism>
<gene>
    <name evidence="1" type="ORF">IRZ65_03265</name>
    <name evidence="2" type="ORF">NCTC11842_00940</name>
</gene>
<dbReference type="PANTHER" id="PTHR17985">
    <property type="entry name" value="SER/THR-RICH PROTEIN T10 IN DGCR REGION"/>
    <property type="match status" value="1"/>
</dbReference>
<reference evidence="2 3" key="1">
    <citation type="submission" date="2018-06" db="EMBL/GenBank/DDBJ databases">
        <authorList>
            <consortium name="Pathogen Informatics"/>
            <person name="Doyle S."/>
        </authorList>
    </citation>
    <scope>NUCLEOTIDE SEQUENCE [LARGE SCALE GENOMIC DNA]</scope>
    <source>
        <strain evidence="2 3">NCTC11842</strain>
    </source>
</reference>
<dbReference type="Proteomes" id="UP000250443">
    <property type="component" value="Unassembled WGS sequence"/>
</dbReference>
<dbReference type="PANTHER" id="PTHR17985:SF8">
    <property type="entry name" value="TRANSPORT AND GOLGI ORGANIZATION PROTEIN 2 HOMOLOG"/>
    <property type="match status" value="1"/>
</dbReference>
<dbReference type="EMBL" id="UAUF01000008">
    <property type="protein sequence ID" value="SPZ02970.1"/>
    <property type="molecule type" value="Genomic_DNA"/>
</dbReference>
<keyword evidence="4" id="KW-1185">Reference proteome</keyword>
<dbReference type="Pfam" id="PF05742">
    <property type="entry name" value="TANGO2"/>
    <property type="match status" value="1"/>
</dbReference>
<evidence type="ECO:0000313" key="1">
    <source>
        <dbReference type="EMBL" id="MBF8639705.1"/>
    </source>
</evidence>
<protein>
    <submittedName>
        <fullName evidence="1">NRDE family protein</fullName>
    </submittedName>
    <submittedName>
        <fullName evidence="2">Uncharacterized conserved protein</fullName>
    </submittedName>
</protein>
<dbReference type="Proteomes" id="UP000626180">
    <property type="component" value="Unassembled WGS sequence"/>
</dbReference>
<proteinExistence type="predicted"/>
<evidence type="ECO:0000313" key="2">
    <source>
        <dbReference type="EMBL" id="SPZ02970.1"/>
    </source>
</evidence>
<evidence type="ECO:0000313" key="4">
    <source>
        <dbReference type="Proteomes" id="UP000626180"/>
    </source>
</evidence>